<reference evidence="3" key="1">
    <citation type="submission" date="2020-05" db="EMBL/GenBank/DDBJ databases">
        <title>Mycena genomes resolve the evolution of fungal bioluminescence.</title>
        <authorList>
            <person name="Tsai I.J."/>
        </authorList>
    </citation>
    <scope>NUCLEOTIDE SEQUENCE</scope>
    <source>
        <strain evidence="3">110903Hualien_Pintung</strain>
    </source>
</reference>
<keyword evidence="2" id="KW-0812">Transmembrane</keyword>
<keyword evidence="4" id="KW-1185">Reference proteome</keyword>
<sequence>MPKRPPTPTPLSAEHARPRRVARTETMATVTTNASEWTSPIRPRLGSVGWSPQGPIVANGTLNGRPTATRKQEPVTPRLSIADGTRTLVVVPVPGAGEKSVDDDDAERGENEDACGSEPEVVYTSDADEREKLDIPLSPGMERTRTLISAASSAAPPPSPAMPLVPSAAADVQSVLGNAWAALPAGLLAVSPLRLVTVATAVLLIVLVVGTVRRAALRRRCATAIMSSEKAMAPREMAGVAALVVVSEKGRRPRMTTLAVDAPMPTLYASEAPVSMAKLILSRQVSRRPSFPSPRRARPRISLPATGPHSAASPSAPLSPLGRWMARTDPHA</sequence>
<keyword evidence="2" id="KW-0472">Membrane</keyword>
<feature type="compositionally biased region" description="Acidic residues" evidence="1">
    <location>
        <begin position="101"/>
        <end position="115"/>
    </location>
</feature>
<evidence type="ECO:0000256" key="2">
    <source>
        <dbReference type="SAM" id="Phobius"/>
    </source>
</evidence>
<keyword evidence="2" id="KW-1133">Transmembrane helix</keyword>
<evidence type="ECO:0000313" key="4">
    <source>
        <dbReference type="Proteomes" id="UP000613580"/>
    </source>
</evidence>
<feature type="region of interest" description="Disordered" evidence="1">
    <location>
        <begin position="93"/>
        <end position="132"/>
    </location>
</feature>
<dbReference type="AlphaFoldDB" id="A0A8H6SL91"/>
<organism evidence="3 4">
    <name type="scientific">Mycena chlorophos</name>
    <name type="common">Agaric fungus</name>
    <name type="synonym">Agaricus chlorophos</name>
    <dbReference type="NCBI Taxonomy" id="658473"/>
    <lineage>
        <taxon>Eukaryota</taxon>
        <taxon>Fungi</taxon>
        <taxon>Dikarya</taxon>
        <taxon>Basidiomycota</taxon>
        <taxon>Agaricomycotina</taxon>
        <taxon>Agaricomycetes</taxon>
        <taxon>Agaricomycetidae</taxon>
        <taxon>Agaricales</taxon>
        <taxon>Marasmiineae</taxon>
        <taxon>Mycenaceae</taxon>
        <taxon>Mycena</taxon>
    </lineage>
</organism>
<feature type="region of interest" description="Disordered" evidence="1">
    <location>
        <begin position="287"/>
        <end position="332"/>
    </location>
</feature>
<feature type="compositionally biased region" description="Low complexity" evidence="1">
    <location>
        <begin position="287"/>
        <end position="320"/>
    </location>
</feature>
<accession>A0A8H6SL91</accession>
<comment type="caution">
    <text evidence="3">The sequence shown here is derived from an EMBL/GenBank/DDBJ whole genome shotgun (WGS) entry which is preliminary data.</text>
</comment>
<name>A0A8H6SL91_MYCCL</name>
<feature type="compositionally biased region" description="Polar residues" evidence="1">
    <location>
        <begin position="26"/>
        <end position="38"/>
    </location>
</feature>
<feature type="transmembrane region" description="Helical" evidence="2">
    <location>
        <begin position="193"/>
        <end position="212"/>
    </location>
</feature>
<protein>
    <submittedName>
        <fullName evidence="3">Uncharacterized protein</fullName>
    </submittedName>
</protein>
<gene>
    <name evidence="3" type="ORF">HMN09_00919000</name>
</gene>
<proteinExistence type="predicted"/>
<evidence type="ECO:0000313" key="3">
    <source>
        <dbReference type="EMBL" id="KAF7300357.1"/>
    </source>
</evidence>
<dbReference type="Proteomes" id="UP000613580">
    <property type="component" value="Unassembled WGS sequence"/>
</dbReference>
<feature type="region of interest" description="Disordered" evidence="1">
    <location>
        <begin position="1"/>
        <end position="75"/>
    </location>
</feature>
<dbReference type="EMBL" id="JACAZE010000013">
    <property type="protein sequence ID" value="KAF7300357.1"/>
    <property type="molecule type" value="Genomic_DNA"/>
</dbReference>
<evidence type="ECO:0000256" key="1">
    <source>
        <dbReference type="SAM" id="MobiDB-lite"/>
    </source>
</evidence>